<comment type="caution">
    <text evidence="2">The sequence shown here is derived from an EMBL/GenBank/DDBJ whole genome shotgun (WGS) entry which is preliminary data.</text>
</comment>
<gene>
    <name evidence="2" type="ORF">EVAR_81729_1</name>
</gene>
<organism evidence="2 3">
    <name type="scientific">Eumeta variegata</name>
    <name type="common">Bagworm moth</name>
    <name type="synonym">Eumeta japonica</name>
    <dbReference type="NCBI Taxonomy" id="151549"/>
    <lineage>
        <taxon>Eukaryota</taxon>
        <taxon>Metazoa</taxon>
        <taxon>Ecdysozoa</taxon>
        <taxon>Arthropoda</taxon>
        <taxon>Hexapoda</taxon>
        <taxon>Insecta</taxon>
        <taxon>Pterygota</taxon>
        <taxon>Neoptera</taxon>
        <taxon>Endopterygota</taxon>
        <taxon>Lepidoptera</taxon>
        <taxon>Glossata</taxon>
        <taxon>Ditrysia</taxon>
        <taxon>Tineoidea</taxon>
        <taxon>Psychidae</taxon>
        <taxon>Oiketicinae</taxon>
        <taxon>Eumeta</taxon>
    </lineage>
</organism>
<sequence>MIVVHIQNTSTVPRLVLTVDISSTVRRDDVGRGHVRVGSQGGADGALAPGLLRVHHLQGAPGRPGVLLEGGSPVLREASRRDPQAEVFSLRRERRRAAAPRLANLDATPALSAPAAFICADPSYLD</sequence>
<dbReference type="Proteomes" id="UP000299102">
    <property type="component" value="Unassembled WGS sequence"/>
</dbReference>
<evidence type="ECO:0000256" key="1">
    <source>
        <dbReference type="SAM" id="MobiDB-lite"/>
    </source>
</evidence>
<proteinExistence type="predicted"/>
<protein>
    <submittedName>
        <fullName evidence="2">Uncharacterized protein</fullName>
    </submittedName>
</protein>
<name>A0A4C1UHQ5_EUMVA</name>
<feature type="region of interest" description="Disordered" evidence="1">
    <location>
        <begin position="61"/>
        <end position="92"/>
    </location>
</feature>
<dbReference type="EMBL" id="BGZK01000173">
    <property type="protein sequence ID" value="GBP25849.1"/>
    <property type="molecule type" value="Genomic_DNA"/>
</dbReference>
<evidence type="ECO:0000313" key="2">
    <source>
        <dbReference type="EMBL" id="GBP25849.1"/>
    </source>
</evidence>
<dbReference type="AlphaFoldDB" id="A0A4C1UHQ5"/>
<reference evidence="2 3" key="1">
    <citation type="journal article" date="2019" name="Commun. Biol.">
        <title>The bagworm genome reveals a unique fibroin gene that provides high tensile strength.</title>
        <authorList>
            <person name="Kono N."/>
            <person name="Nakamura H."/>
            <person name="Ohtoshi R."/>
            <person name="Tomita M."/>
            <person name="Numata K."/>
            <person name="Arakawa K."/>
        </authorList>
    </citation>
    <scope>NUCLEOTIDE SEQUENCE [LARGE SCALE GENOMIC DNA]</scope>
</reference>
<evidence type="ECO:0000313" key="3">
    <source>
        <dbReference type="Proteomes" id="UP000299102"/>
    </source>
</evidence>
<accession>A0A4C1UHQ5</accession>
<keyword evidence="3" id="KW-1185">Reference proteome</keyword>